<feature type="region of interest" description="Disordered" evidence="8">
    <location>
        <begin position="890"/>
        <end position="952"/>
    </location>
</feature>
<dbReference type="PROSITE" id="PS00108">
    <property type="entry name" value="PROTEIN_KINASE_ST"/>
    <property type="match status" value="1"/>
</dbReference>
<evidence type="ECO:0000313" key="10">
    <source>
        <dbReference type="EMBL" id="KAJ0970948.1"/>
    </source>
</evidence>
<dbReference type="FunFam" id="3.30.200.20:FF:000087">
    <property type="entry name" value="Dual specificity tyrosine-phosphorylation-regulated kinase 1A"/>
    <property type="match status" value="1"/>
</dbReference>
<name>A0A9D5CCZ7_9LILI</name>
<dbReference type="PROSITE" id="PS00107">
    <property type="entry name" value="PROTEIN_KINASE_ATP"/>
    <property type="match status" value="1"/>
</dbReference>
<reference evidence="10" key="2">
    <citation type="journal article" date="2022" name="Hortic Res">
        <title>The genome of Dioscorea zingiberensis sheds light on the biosynthesis, origin and evolution of the medicinally important diosgenin saponins.</title>
        <authorList>
            <person name="Li Y."/>
            <person name="Tan C."/>
            <person name="Li Z."/>
            <person name="Guo J."/>
            <person name="Li S."/>
            <person name="Chen X."/>
            <person name="Wang C."/>
            <person name="Dai X."/>
            <person name="Yang H."/>
            <person name="Song W."/>
            <person name="Hou L."/>
            <person name="Xu J."/>
            <person name="Tong Z."/>
            <person name="Xu A."/>
            <person name="Yuan X."/>
            <person name="Wang W."/>
            <person name="Yang Q."/>
            <person name="Chen L."/>
            <person name="Sun Z."/>
            <person name="Wang K."/>
            <person name="Pan B."/>
            <person name="Chen J."/>
            <person name="Bao Y."/>
            <person name="Liu F."/>
            <person name="Qi X."/>
            <person name="Gang D.R."/>
            <person name="Wen J."/>
            <person name="Li J."/>
        </authorList>
    </citation>
    <scope>NUCLEOTIDE SEQUENCE</scope>
    <source>
        <strain evidence="10">Dzin_1.0</strain>
    </source>
</reference>
<dbReference type="PANTHER" id="PTHR24058">
    <property type="entry name" value="DUAL SPECIFICITY PROTEIN KINASE"/>
    <property type="match status" value="1"/>
</dbReference>
<dbReference type="InterPro" id="IPR011009">
    <property type="entry name" value="Kinase-like_dom_sf"/>
</dbReference>
<dbReference type="InterPro" id="IPR008271">
    <property type="entry name" value="Ser/Thr_kinase_AS"/>
</dbReference>
<feature type="region of interest" description="Disordered" evidence="8">
    <location>
        <begin position="619"/>
        <end position="652"/>
    </location>
</feature>
<feature type="compositionally biased region" description="Polar residues" evidence="8">
    <location>
        <begin position="670"/>
        <end position="698"/>
    </location>
</feature>
<keyword evidence="11" id="KW-1185">Reference proteome</keyword>
<dbReference type="InterPro" id="IPR050494">
    <property type="entry name" value="Ser_Thr_dual-spec_kinase"/>
</dbReference>
<dbReference type="Gene3D" id="3.30.200.20">
    <property type="entry name" value="Phosphorylase Kinase, domain 1"/>
    <property type="match status" value="1"/>
</dbReference>
<feature type="compositionally biased region" description="Polar residues" evidence="8">
    <location>
        <begin position="890"/>
        <end position="907"/>
    </location>
</feature>
<sequence length="952" mass="105124">MEEDDGSRGGGPAGRSLDSASAWQPREGAFLAYGGSRSSGKTSLKSISLRVIVGIPMVARLTRDIISTYQLCNPNFNYSDALNPKRFLTNPSAGVLNDGFDNANSDLILHANLVLVNSESKQRYVVKDMLGQGTFGQVAKCWVSETNSFVAVKIIKNQPAYYQQALVEVAILSKLNEFDPDDKHHIVRIFDYFVFQRHLCIAFEMLGNNLFELIKMNHFKGLSLSIVQMFSKQILDALVVMKDADIIHCDLKPENILISTTVKPTKIKVIDFGSACLEGRTVYSYIQSRYYRSPEVLLGYQYTTAIDMWSFGCIVAELFLGLPLFPGASEYDLLKRMMETLGAQPPDYLLRKAKNTSKFFKQVGSIYHMKDDEACKGNMSGYRALTEEECEARESNKPLIGKRYFNYTKLEDIVAKYPYRKNLPEDEVSKENLTRLALVDFLRGLVQFDPEKRWSPWQASHHPFVTGEPFLRPYEPPPETPRIPVMHTVTVDHNPVGGHWLAAGLSPQVFDLNRCVPPNGPHIQMAPFSVGSYGSMGNHSSYNDNVGLGSSYGSYGDVNSTYACYPQIGPGLNIHAQVGGSLLGASPDARRRHPLSHGNSFSVSPSAGNIAPMSLGVSPSQFTPPSQMQISTVSPGKFGPTSPARSSVHGSPLGKAVANCQYNRRRSWGTPGTSHIQPHENASQQWQGHHIDSATSSYPDAYSREHASLHTSHSASNFTNWRQQRSGGTLLSSGPIPTSYHNFSTLYTVVHNPEPLWEKPESSSSAPDPADWDPNYSDDLLLEEGDSEVSSLSSRLVNNARINITSDAGIGASAVNPLSHGHILPHRPSNFSLSNQRTCGRFPAYSLSGGSPPNSHDVHTGHSWWAHFPPNSPSRFGQQPAHRVDHMYSTNLHGERGPQTSRQSHSHYSPKDSHSSHTSLLENDIPWGRRAGHPIPTTLPSSHSRKVFGHIS</sequence>
<dbReference type="PROSITE" id="PS50011">
    <property type="entry name" value="PROTEIN_KINASE_DOM"/>
    <property type="match status" value="1"/>
</dbReference>
<comment type="similarity">
    <text evidence="1">Belongs to the protein kinase superfamily. CMGC Ser/Thr protein kinase family. MNB/DYRK subfamily.</text>
</comment>
<dbReference type="SMART" id="SM00220">
    <property type="entry name" value="S_TKc"/>
    <property type="match status" value="1"/>
</dbReference>
<evidence type="ECO:0000256" key="2">
    <source>
        <dbReference type="ARBA" id="ARBA00022527"/>
    </source>
</evidence>
<dbReference type="EMBL" id="JAGGNH010000005">
    <property type="protein sequence ID" value="KAJ0970948.1"/>
    <property type="molecule type" value="Genomic_DNA"/>
</dbReference>
<dbReference type="SUPFAM" id="SSF56112">
    <property type="entry name" value="Protein kinase-like (PK-like)"/>
    <property type="match status" value="1"/>
</dbReference>
<evidence type="ECO:0000259" key="9">
    <source>
        <dbReference type="PROSITE" id="PS50011"/>
    </source>
</evidence>
<organism evidence="10 11">
    <name type="scientific">Dioscorea zingiberensis</name>
    <dbReference type="NCBI Taxonomy" id="325984"/>
    <lineage>
        <taxon>Eukaryota</taxon>
        <taxon>Viridiplantae</taxon>
        <taxon>Streptophyta</taxon>
        <taxon>Embryophyta</taxon>
        <taxon>Tracheophyta</taxon>
        <taxon>Spermatophyta</taxon>
        <taxon>Magnoliopsida</taxon>
        <taxon>Liliopsida</taxon>
        <taxon>Dioscoreales</taxon>
        <taxon>Dioscoreaceae</taxon>
        <taxon>Dioscorea</taxon>
    </lineage>
</organism>
<keyword evidence="4 7" id="KW-0547">Nucleotide-binding</keyword>
<feature type="binding site" evidence="7">
    <location>
        <position position="153"/>
    </location>
    <ligand>
        <name>ATP</name>
        <dbReference type="ChEBI" id="CHEBI:30616"/>
    </ligand>
</feature>
<dbReference type="InterPro" id="IPR017441">
    <property type="entry name" value="Protein_kinase_ATP_BS"/>
</dbReference>
<gene>
    <name evidence="10" type="ORF">J5N97_018907</name>
</gene>
<evidence type="ECO:0000256" key="5">
    <source>
        <dbReference type="ARBA" id="ARBA00022777"/>
    </source>
</evidence>
<comment type="caution">
    <text evidence="10">The sequence shown here is derived from an EMBL/GenBank/DDBJ whole genome shotgun (WGS) entry which is preliminary data.</text>
</comment>
<reference evidence="10" key="1">
    <citation type="submission" date="2021-03" db="EMBL/GenBank/DDBJ databases">
        <authorList>
            <person name="Li Z."/>
            <person name="Yang C."/>
        </authorList>
    </citation>
    <scope>NUCLEOTIDE SEQUENCE</scope>
    <source>
        <strain evidence="10">Dzin_1.0</strain>
        <tissue evidence="10">Leaf</tissue>
    </source>
</reference>
<keyword evidence="5" id="KW-0418">Kinase</keyword>
<evidence type="ECO:0000256" key="7">
    <source>
        <dbReference type="PROSITE-ProRule" id="PRU10141"/>
    </source>
</evidence>
<feature type="region of interest" description="Disordered" evidence="8">
    <location>
        <begin position="665"/>
        <end position="719"/>
    </location>
</feature>
<dbReference type="GO" id="GO:0004713">
    <property type="term" value="F:protein tyrosine kinase activity"/>
    <property type="evidence" value="ECO:0007669"/>
    <property type="project" value="TreeGrafter"/>
</dbReference>
<dbReference type="GO" id="GO:0005524">
    <property type="term" value="F:ATP binding"/>
    <property type="evidence" value="ECO:0007669"/>
    <property type="project" value="UniProtKB-UniRule"/>
</dbReference>
<proteinExistence type="inferred from homology"/>
<evidence type="ECO:0000313" key="11">
    <source>
        <dbReference type="Proteomes" id="UP001085076"/>
    </source>
</evidence>
<dbReference type="Gene3D" id="1.10.510.10">
    <property type="entry name" value="Transferase(Phosphotransferase) domain 1"/>
    <property type="match status" value="1"/>
</dbReference>
<evidence type="ECO:0000256" key="1">
    <source>
        <dbReference type="ARBA" id="ARBA00008867"/>
    </source>
</evidence>
<keyword evidence="3" id="KW-0808">Transferase</keyword>
<feature type="region of interest" description="Disordered" evidence="8">
    <location>
        <begin position="586"/>
        <end position="607"/>
    </location>
</feature>
<evidence type="ECO:0000256" key="4">
    <source>
        <dbReference type="ARBA" id="ARBA00022741"/>
    </source>
</evidence>
<dbReference type="Proteomes" id="UP001085076">
    <property type="component" value="Miscellaneous, Linkage group lg05"/>
</dbReference>
<dbReference type="AlphaFoldDB" id="A0A9D5CCZ7"/>
<feature type="compositionally biased region" description="Polar residues" evidence="8">
    <location>
        <begin position="597"/>
        <end position="607"/>
    </location>
</feature>
<keyword evidence="2" id="KW-0723">Serine/threonine-protein kinase</keyword>
<evidence type="ECO:0000256" key="3">
    <source>
        <dbReference type="ARBA" id="ARBA00022679"/>
    </source>
</evidence>
<dbReference type="GO" id="GO:0005737">
    <property type="term" value="C:cytoplasm"/>
    <property type="evidence" value="ECO:0007669"/>
    <property type="project" value="TreeGrafter"/>
</dbReference>
<dbReference type="InterPro" id="IPR000719">
    <property type="entry name" value="Prot_kinase_dom"/>
</dbReference>
<dbReference type="Pfam" id="PF00069">
    <property type="entry name" value="Pkinase"/>
    <property type="match status" value="1"/>
</dbReference>
<feature type="region of interest" description="Disordered" evidence="8">
    <location>
        <begin position="757"/>
        <end position="779"/>
    </location>
</feature>
<dbReference type="CDD" id="cd14212">
    <property type="entry name" value="PKc_YAK1"/>
    <property type="match status" value="1"/>
</dbReference>
<dbReference type="OrthoDB" id="9332038at2759"/>
<keyword evidence="6 7" id="KW-0067">ATP-binding</keyword>
<accession>A0A9D5CCZ7</accession>
<feature type="compositionally biased region" description="Basic residues" evidence="8">
    <location>
        <begin position="943"/>
        <end position="952"/>
    </location>
</feature>
<dbReference type="PANTHER" id="PTHR24058:SF17">
    <property type="entry name" value="HOMEODOMAIN INTERACTING PROTEIN KINASE, ISOFORM D"/>
    <property type="match status" value="1"/>
</dbReference>
<feature type="compositionally biased region" description="Polar residues" evidence="8">
    <location>
        <begin position="709"/>
        <end position="719"/>
    </location>
</feature>
<protein>
    <recommendedName>
        <fullName evidence="9">Protein kinase domain-containing protein</fullName>
    </recommendedName>
</protein>
<dbReference type="GO" id="GO:0004674">
    <property type="term" value="F:protein serine/threonine kinase activity"/>
    <property type="evidence" value="ECO:0007669"/>
    <property type="project" value="UniProtKB-KW"/>
</dbReference>
<evidence type="ECO:0000256" key="8">
    <source>
        <dbReference type="SAM" id="MobiDB-lite"/>
    </source>
</evidence>
<feature type="compositionally biased region" description="Polar residues" evidence="8">
    <location>
        <begin position="619"/>
        <end position="634"/>
    </location>
</feature>
<feature type="domain" description="Protein kinase" evidence="9">
    <location>
        <begin position="124"/>
        <end position="465"/>
    </location>
</feature>
<evidence type="ECO:0000256" key="6">
    <source>
        <dbReference type="ARBA" id="ARBA00022840"/>
    </source>
</evidence>